<name>A0A9N9BID8_9GLOM</name>
<keyword evidence="2" id="KW-1185">Reference proteome</keyword>
<dbReference type="OrthoDB" id="2421304at2759"/>
<accession>A0A9N9BID8</accession>
<evidence type="ECO:0000313" key="1">
    <source>
        <dbReference type="EMBL" id="CAG8569074.1"/>
    </source>
</evidence>
<dbReference type="Proteomes" id="UP000789759">
    <property type="component" value="Unassembled WGS sequence"/>
</dbReference>
<reference evidence="1" key="1">
    <citation type="submission" date="2021-06" db="EMBL/GenBank/DDBJ databases">
        <authorList>
            <person name="Kallberg Y."/>
            <person name="Tangrot J."/>
            <person name="Rosling A."/>
        </authorList>
    </citation>
    <scope>NUCLEOTIDE SEQUENCE</scope>
    <source>
        <strain evidence="1">FL966</strain>
    </source>
</reference>
<dbReference type="AlphaFoldDB" id="A0A9N9BID8"/>
<sequence>MSHNSKRQQQINNLSRKRGHFAAQEVETHEITVMQDKFTLRTSPNNTLLNAKALSNTLFNDKTLAPSNILIGAKTSASSNILLDVEALILSNILLDVEVSRSNNISLLQLSTILQNSLLAINITTILCICLEKQQSPESCSSKAVNMYIEEALLPKIPKILFQKKCPNVVAYRKRWLKRMFKYKIYIKDFVDNMLKIVIKPELESDKRKLVQVIHDESFMYQCHGLLQLSEEQFWINSHIKYKEAYVLHSVQANTENALVTMRINKGPRDTKHKMCNKKPKGIQQVLEKHNLWPVKDVNLVCDQCSKKGDDDFEELNCCAQ</sequence>
<gene>
    <name evidence="1" type="ORF">CPELLU_LOCUS5565</name>
</gene>
<dbReference type="EMBL" id="CAJVQA010003197">
    <property type="protein sequence ID" value="CAG8569074.1"/>
    <property type="molecule type" value="Genomic_DNA"/>
</dbReference>
<comment type="caution">
    <text evidence="1">The sequence shown here is derived from an EMBL/GenBank/DDBJ whole genome shotgun (WGS) entry which is preliminary data.</text>
</comment>
<evidence type="ECO:0000313" key="2">
    <source>
        <dbReference type="Proteomes" id="UP000789759"/>
    </source>
</evidence>
<protein>
    <submittedName>
        <fullName evidence="1">14925_t:CDS:1</fullName>
    </submittedName>
</protein>
<organism evidence="1 2">
    <name type="scientific">Cetraspora pellucida</name>
    <dbReference type="NCBI Taxonomy" id="1433469"/>
    <lineage>
        <taxon>Eukaryota</taxon>
        <taxon>Fungi</taxon>
        <taxon>Fungi incertae sedis</taxon>
        <taxon>Mucoromycota</taxon>
        <taxon>Glomeromycotina</taxon>
        <taxon>Glomeromycetes</taxon>
        <taxon>Diversisporales</taxon>
        <taxon>Gigasporaceae</taxon>
        <taxon>Cetraspora</taxon>
    </lineage>
</organism>
<proteinExistence type="predicted"/>